<dbReference type="RefSeq" id="WP_379913485.1">
    <property type="nucleotide sequence ID" value="NZ_JBHUDD010000036.1"/>
</dbReference>
<dbReference type="Gene3D" id="3.30.450.20">
    <property type="entry name" value="PAS domain"/>
    <property type="match status" value="1"/>
</dbReference>
<keyword evidence="1" id="KW-0472">Membrane</keyword>
<feature type="transmembrane region" description="Helical" evidence="1">
    <location>
        <begin position="20"/>
        <end position="41"/>
    </location>
</feature>
<evidence type="ECO:0000313" key="3">
    <source>
        <dbReference type="Proteomes" id="UP001597186"/>
    </source>
</evidence>
<dbReference type="Proteomes" id="UP001597186">
    <property type="component" value="Unassembled WGS sequence"/>
</dbReference>
<reference evidence="3" key="1">
    <citation type="journal article" date="2019" name="Int. J. Syst. Evol. Microbiol.">
        <title>The Global Catalogue of Microorganisms (GCM) 10K type strain sequencing project: providing services to taxonomists for standard genome sequencing and annotation.</title>
        <authorList>
            <consortium name="The Broad Institute Genomics Platform"/>
            <consortium name="The Broad Institute Genome Sequencing Center for Infectious Disease"/>
            <person name="Wu L."/>
            <person name="Ma J."/>
        </authorList>
    </citation>
    <scope>NUCLEOTIDE SEQUENCE [LARGE SCALE GENOMIC DNA]</scope>
    <source>
        <strain evidence="3">CGMCC 1.12477</strain>
    </source>
</reference>
<keyword evidence="1" id="KW-0812">Transmembrane</keyword>
<keyword evidence="1" id="KW-1133">Transmembrane helix</keyword>
<protein>
    <submittedName>
        <fullName evidence="2">Cache domain-containing protein</fullName>
    </submittedName>
</protein>
<proteinExistence type="predicted"/>
<accession>A0ABW4EFH0</accession>
<organism evidence="2 3">
    <name type="scientific">Lacimonas salitolerans</name>
    <dbReference type="NCBI Taxonomy" id="1323750"/>
    <lineage>
        <taxon>Bacteria</taxon>
        <taxon>Pseudomonadati</taxon>
        <taxon>Pseudomonadota</taxon>
        <taxon>Alphaproteobacteria</taxon>
        <taxon>Rhodobacterales</taxon>
        <taxon>Paracoccaceae</taxon>
        <taxon>Lacimonas</taxon>
    </lineage>
</organism>
<dbReference type="EMBL" id="JBHUDD010000036">
    <property type="protein sequence ID" value="MFD1508648.1"/>
    <property type="molecule type" value="Genomic_DNA"/>
</dbReference>
<name>A0ABW4EFH0_9RHOB</name>
<evidence type="ECO:0000313" key="2">
    <source>
        <dbReference type="EMBL" id="MFD1508648.1"/>
    </source>
</evidence>
<keyword evidence="3" id="KW-1185">Reference proteome</keyword>
<feature type="transmembrane region" description="Helical" evidence="1">
    <location>
        <begin position="297"/>
        <end position="320"/>
    </location>
</feature>
<comment type="caution">
    <text evidence="2">The sequence shown here is derived from an EMBL/GenBank/DDBJ whole genome shotgun (WGS) entry which is preliminary data.</text>
</comment>
<gene>
    <name evidence="2" type="ORF">ACFTOW_04440</name>
</gene>
<sequence length="369" mass="39003">MRNETPTVASRDISAVTLPRAVFGLVIAGIVIFTLAAVVIVRDRVREFQNATLEQAVTLRTDAAGLAFARALDQDWQLLQAIAGDMAALDRDQLRAVLNAAAGTEERVSWAGFAAPDGTVVAASDGLLEGGDVSARPWFRRGLQGPFAGDVHDALLLAEAIPEGPYGPARFLDMAAPVVNQGSRTEGVLGFHINAGWARDFLTEFARTAQIDLLLVNPEGDVVVATGEDIPERLDLPSLRAAAAGIAAAGRETWPDGTAYFTTVLPSVTHGGLPSFGWRLVGRMEIQGFALTPGAELVHVSALAVLLGGALYLVLALVFVRVYLSPLTGLVHTAGRMAEGQEAYPDEVRAPAEAQRLSAALARLEATRN</sequence>
<evidence type="ECO:0000256" key="1">
    <source>
        <dbReference type="SAM" id="Phobius"/>
    </source>
</evidence>